<gene>
    <name evidence="1" type="ORF">HYFRA_00006131</name>
</gene>
<dbReference type="EMBL" id="CAJVRL010000115">
    <property type="protein sequence ID" value="CAG8961596.1"/>
    <property type="molecule type" value="Genomic_DNA"/>
</dbReference>
<sequence length="256" mass="28608">MLVNKQVFMETGSLLLSFVERVRESPLPYKTFPKDKAHITPPVGFSSLCRSSIDLELDCGYRNLEEFLHSLSPKIFANIRSIIINDYTVSYLCKMGGNPADTEPDAPKFISFLKQSFPGLKEIEICYDETIERSNTEVATGLMRLIDEGFLDTFRLIFDENIDSPSSGADELLAGLNAEFGLDLTEFKKPETCVEIVRCNGQHSILQDQQDTELFYSGTGAWYTGNKKVPIVRIYRSKSGSGGEESTTESTAQPAR</sequence>
<keyword evidence="2" id="KW-1185">Reference proteome</keyword>
<name>A0A9N9PVP4_9HELO</name>
<evidence type="ECO:0000313" key="2">
    <source>
        <dbReference type="Proteomes" id="UP000696280"/>
    </source>
</evidence>
<dbReference type="AlphaFoldDB" id="A0A9N9PVP4"/>
<accession>A0A9N9PVP4</accession>
<organism evidence="1 2">
    <name type="scientific">Hymenoscyphus fraxineus</name>
    <dbReference type="NCBI Taxonomy" id="746836"/>
    <lineage>
        <taxon>Eukaryota</taxon>
        <taxon>Fungi</taxon>
        <taxon>Dikarya</taxon>
        <taxon>Ascomycota</taxon>
        <taxon>Pezizomycotina</taxon>
        <taxon>Leotiomycetes</taxon>
        <taxon>Helotiales</taxon>
        <taxon>Helotiaceae</taxon>
        <taxon>Hymenoscyphus</taxon>
    </lineage>
</organism>
<reference evidence="1" key="1">
    <citation type="submission" date="2021-07" db="EMBL/GenBank/DDBJ databases">
        <authorList>
            <person name="Durling M."/>
        </authorList>
    </citation>
    <scope>NUCLEOTIDE SEQUENCE</scope>
</reference>
<evidence type="ECO:0000313" key="1">
    <source>
        <dbReference type="EMBL" id="CAG8961596.1"/>
    </source>
</evidence>
<proteinExistence type="predicted"/>
<comment type="caution">
    <text evidence="1">The sequence shown here is derived from an EMBL/GenBank/DDBJ whole genome shotgun (WGS) entry which is preliminary data.</text>
</comment>
<dbReference type="Proteomes" id="UP000696280">
    <property type="component" value="Unassembled WGS sequence"/>
</dbReference>
<protein>
    <submittedName>
        <fullName evidence="1">Uncharacterized protein</fullName>
    </submittedName>
</protein>